<evidence type="ECO:0000313" key="2">
    <source>
        <dbReference type="EMBL" id="SHH23841.1"/>
    </source>
</evidence>
<evidence type="ECO:0000313" key="3">
    <source>
        <dbReference type="Proteomes" id="UP000184447"/>
    </source>
</evidence>
<accession>A0A1M5RC52</accession>
<dbReference type="AlphaFoldDB" id="A0A1M5RC52"/>
<dbReference type="OrthoDB" id="6289540at2"/>
<proteinExistence type="predicted"/>
<dbReference type="InterPro" id="IPR036415">
    <property type="entry name" value="Lamin_tail_dom_sf"/>
</dbReference>
<reference evidence="2 3" key="1">
    <citation type="submission" date="2016-11" db="EMBL/GenBank/DDBJ databases">
        <authorList>
            <person name="Jaros S."/>
            <person name="Januszkiewicz K."/>
            <person name="Wedrychowicz H."/>
        </authorList>
    </citation>
    <scope>NUCLEOTIDE SEQUENCE [LARGE SCALE GENOMIC DNA]</scope>
    <source>
        <strain evidence="2 3">DSM 8605</strain>
    </source>
</reference>
<sequence>METATSNTGIVISDIDKVGEIVTIKNTSGVDVNLEGWTLVSVTGDQRYTFGDFVIKAGASITIASGKSEGDIKWCAANIWNNSGDDFGVLMDDKGSVFSSFED</sequence>
<keyword evidence="3" id="KW-1185">Reference proteome</keyword>
<dbReference type="Gene3D" id="2.60.40.1260">
    <property type="entry name" value="Lamin Tail domain"/>
    <property type="match status" value="1"/>
</dbReference>
<dbReference type="InterPro" id="IPR001322">
    <property type="entry name" value="Lamin_tail_dom"/>
</dbReference>
<dbReference type="Proteomes" id="UP000184447">
    <property type="component" value="Unassembled WGS sequence"/>
</dbReference>
<dbReference type="Pfam" id="PF00932">
    <property type="entry name" value="LTD"/>
    <property type="match status" value="1"/>
</dbReference>
<dbReference type="PROSITE" id="PS51841">
    <property type="entry name" value="LTD"/>
    <property type="match status" value="1"/>
</dbReference>
<evidence type="ECO:0000259" key="1">
    <source>
        <dbReference type="PROSITE" id="PS51841"/>
    </source>
</evidence>
<dbReference type="RefSeq" id="WP_073336573.1">
    <property type="nucleotide sequence ID" value="NZ_FQXM01000003.1"/>
</dbReference>
<protein>
    <submittedName>
        <fullName evidence="2">Lamin Tail Domain</fullName>
    </submittedName>
</protein>
<gene>
    <name evidence="2" type="ORF">SAMN02745207_00447</name>
</gene>
<name>A0A1M5RC52_9CLOT</name>
<organism evidence="2 3">
    <name type="scientific">Clostridium grantii DSM 8605</name>
    <dbReference type="NCBI Taxonomy" id="1121316"/>
    <lineage>
        <taxon>Bacteria</taxon>
        <taxon>Bacillati</taxon>
        <taxon>Bacillota</taxon>
        <taxon>Clostridia</taxon>
        <taxon>Eubacteriales</taxon>
        <taxon>Clostridiaceae</taxon>
        <taxon>Clostridium</taxon>
    </lineage>
</organism>
<feature type="domain" description="LTD" evidence="1">
    <location>
        <begin position="1"/>
        <end position="103"/>
    </location>
</feature>
<dbReference type="EMBL" id="FQXM01000003">
    <property type="protein sequence ID" value="SHH23841.1"/>
    <property type="molecule type" value="Genomic_DNA"/>
</dbReference>
<dbReference type="SUPFAM" id="SSF74853">
    <property type="entry name" value="Lamin A/C globular tail domain"/>
    <property type="match status" value="1"/>
</dbReference>